<dbReference type="AlphaFoldDB" id="A0AAN7LTR9"/>
<dbReference type="Proteomes" id="UP001346149">
    <property type="component" value="Unassembled WGS sequence"/>
</dbReference>
<evidence type="ECO:0000313" key="6">
    <source>
        <dbReference type="EMBL" id="KAK4792150.1"/>
    </source>
</evidence>
<dbReference type="GO" id="GO:0000338">
    <property type="term" value="P:protein deneddylation"/>
    <property type="evidence" value="ECO:0007669"/>
    <property type="project" value="TreeGrafter"/>
</dbReference>
<name>A0AAN7LTR9_TRANT</name>
<reference evidence="6 7" key="1">
    <citation type="journal article" date="2023" name="Hortic Res">
        <title>Pangenome of water caltrop reveals structural variations and asymmetric subgenome divergence after allopolyploidization.</title>
        <authorList>
            <person name="Zhang X."/>
            <person name="Chen Y."/>
            <person name="Wang L."/>
            <person name="Yuan Y."/>
            <person name="Fang M."/>
            <person name="Shi L."/>
            <person name="Lu R."/>
            <person name="Comes H.P."/>
            <person name="Ma Y."/>
            <person name="Chen Y."/>
            <person name="Huang G."/>
            <person name="Zhou Y."/>
            <person name="Zheng Z."/>
            <person name="Qiu Y."/>
        </authorList>
    </citation>
    <scope>NUCLEOTIDE SEQUENCE [LARGE SCALE GENOMIC DNA]</scope>
    <source>
        <strain evidence="6">F231</strain>
    </source>
</reference>
<dbReference type="PROSITE" id="PS50600">
    <property type="entry name" value="ULP_PROTEASE"/>
    <property type="match status" value="1"/>
</dbReference>
<dbReference type="GO" id="GO:0006508">
    <property type="term" value="P:proteolysis"/>
    <property type="evidence" value="ECO:0007669"/>
    <property type="project" value="UniProtKB-KW"/>
</dbReference>
<evidence type="ECO:0000256" key="3">
    <source>
        <dbReference type="ARBA" id="ARBA00022801"/>
    </source>
</evidence>
<comment type="similarity">
    <text evidence="1">Belongs to the peptidase C48 family.</text>
</comment>
<evidence type="ECO:0000256" key="1">
    <source>
        <dbReference type="ARBA" id="ARBA00005234"/>
    </source>
</evidence>
<gene>
    <name evidence="6" type="ORF">SAY86_022585</name>
</gene>
<evidence type="ECO:0000313" key="7">
    <source>
        <dbReference type="Proteomes" id="UP001346149"/>
    </source>
</evidence>
<comment type="caution">
    <text evidence="6">The sequence shown here is derived from an EMBL/GenBank/DDBJ whole genome shotgun (WGS) entry which is preliminary data.</text>
</comment>
<keyword evidence="4" id="KW-0788">Thiol protease</keyword>
<sequence length="232" mass="26520">MKHRRQMMDKYSGDEKILSYNDVVIRRSDLSILSGPYFLNDRIIEFYFSYLSSSFPTEDVLLVTPPISFWIANCPDPDDLRGFVAPLKLDERSLVIFSVNDNDDVEKAEGGSHWSLLAYVREANLFVHHDSSGTMNEACARRLYGAVARCLSIPAAKFMRWNRSPQQTNGYDCGLFVTATARAICDWFVNTECKDWEESLWFRAVEEKVTAPAAAGMRNEILELIKHLMVTK</sequence>
<dbReference type="InterPro" id="IPR038765">
    <property type="entry name" value="Papain-like_cys_pep_sf"/>
</dbReference>
<dbReference type="PANTHER" id="PTHR46468:SF2">
    <property type="entry name" value="PROTEASE, SENP8, PUTATIVE-RELATED"/>
    <property type="match status" value="1"/>
</dbReference>
<keyword evidence="7" id="KW-1185">Reference proteome</keyword>
<dbReference type="GO" id="GO:0008234">
    <property type="term" value="F:cysteine-type peptidase activity"/>
    <property type="evidence" value="ECO:0007669"/>
    <property type="project" value="UniProtKB-KW"/>
</dbReference>
<evidence type="ECO:0000256" key="2">
    <source>
        <dbReference type="ARBA" id="ARBA00022670"/>
    </source>
</evidence>
<accession>A0AAN7LTR9</accession>
<dbReference type="InterPro" id="IPR003653">
    <property type="entry name" value="Peptidase_C48_C"/>
</dbReference>
<dbReference type="SUPFAM" id="SSF54001">
    <property type="entry name" value="Cysteine proteinases"/>
    <property type="match status" value="1"/>
</dbReference>
<evidence type="ECO:0000256" key="4">
    <source>
        <dbReference type="ARBA" id="ARBA00022807"/>
    </source>
</evidence>
<feature type="domain" description="Ubiquitin-like protease family profile" evidence="5">
    <location>
        <begin position="23"/>
        <end position="184"/>
    </location>
</feature>
<proteinExistence type="inferred from homology"/>
<keyword evidence="2" id="KW-0645">Protease</keyword>
<evidence type="ECO:0000259" key="5">
    <source>
        <dbReference type="PROSITE" id="PS50600"/>
    </source>
</evidence>
<organism evidence="6 7">
    <name type="scientific">Trapa natans</name>
    <name type="common">Water chestnut</name>
    <dbReference type="NCBI Taxonomy" id="22666"/>
    <lineage>
        <taxon>Eukaryota</taxon>
        <taxon>Viridiplantae</taxon>
        <taxon>Streptophyta</taxon>
        <taxon>Embryophyta</taxon>
        <taxon>Tracheophyta</taxon>
        <taxon>Spermatophyta</taxon>
        <taxon>Magnoliopsida</taxon>
        <taxon>eudicotyledons</taxon>
        <taxon>Gunneridae</taxon>
        <taxon>Pentapetalae</taxon>
        <taxon>rosids</taxon>
        <taxon>malvids</taxon>
        <taxon>Myrtales</taxon>
        <taxon>Lythraceae</taxon>
        <taxon>Trapa</taxon>
    </lineage>
</organism>
<dbReference type="InterPro" id="IPR044613">
    <property type="entry name" value="Nep1/2-like"/>
</dbReference>
<dbReference type="Gene3D" id="3.40.395.10">
    <property type="entry name" value="Adenoviral Proteinase, Chain A"/>
    <property type="match status" value="1"/>
</dbReference>
<dbReference type="PANTHER" id="PTHR46468">
    <property type="entry name" value="SENTRIN-SPECIFIC PROTEASE 8"/>
    <property type="match status" value="1"/>
</dbReference>
<protein>
    <recommendedName>
        <fullName evidence="5">Ubiquitin-like protease family profile domain-containing protein</fullName>
    </recommendedName>
</protein>
<dbReference type="GO" id="GO:0019784">
    <property type="term" value="F:deNEDDylase activity"/>
    <property type="evidence" value="ECO:0007669"/>
    <property type="project" value="InterPro"/>
</dbReference>
<dbReference type="EMBL" id="JAXQNO010000008">
    <property type="protein sequence ID" value="KAK4792150.1"/>
    <property type="molecule type" value="Genomic_DNA"/>
</dbReference>
<keyword evidence="3" id="KW-0378">Hydrolase</keyword>